<name>A0A9E7D4C3_9HYPH</name>
<dbReference type="Gene3D" id="1.10.3230.30">
    <property type="entry name" value="Phage gp6-like head-tail connector protein"/>
    <property type="match status" value="1"/>
</dbReference>
<proteinExistence type="predicted"/>
<dbReference type="Pfam" id="PF05135">
    <property type="entry name" value="Phage_connect_1"/>
    <property type="match status" value="1"/>
</dbReference>
<dbReference type="NCBIfam" id="TIGR01560">
    <property type="entry name" value="put_DNA_pack"/>
    <property type="match status" value="2"/>
</dbReference>
<dbReference type="NCBIfam" id="TIGR02215">
    <property type="entry name" value="phage_chp_gp8"/>
    <property type="match status" value="1"/>
</dbReference>
<evidence type="ECO:0000313" key="1">
    <source>
        <dbReference type="EMBL" id="UOK71707.1"/>
    </source>
</evidence>
<reference evidence="1" key="1">
    <citation type="submission" date="2021-09" db="EMBL/GenBank/DDBJ databases">
        <title>Network and meta-omics reveal the key degrader and cooperation patterns in an efficient 1,4-dioxane-degrading microbial community.</title>
        <authorList>
            <person name="Dai C."/>
        </authorList>
    </citation>
    <scope>NUCLEOTIDE SEQUENCE</scope>
    <source>
        <strain evidence="1">ZM13</strain>
    </source>
</reference>
<dbReference type="EMBL" id="CP083239">
    <property type="protein sequence ID" value="UOK71707.1"/>
    <property type="molecule type" value="Genomic_DNA"/>
</dbReference>
<dbReference type="InterPro" id="IPR006450">
    <property type="entry name" value="Phage_HK97_gp6-like"/>
</dbReference>
<protein>
    <submittedName>
        <fullName evidence="1">Head-tail connector protein</fullName>
    </submittedName>
</protein>
<dbReference type="Proteomes" id="UP000831684">
    <property type="component" value="Chromosome"/>
</dbReference>
<dbReference type="InterPro" id="IPR021146">
    <property type="entry name" value="Phage_gp6-like_head-tail"/>
</dbReference>
<organism evidence="1 2">
    <name type="scientific">Ancylobacter polymorphus</name>
    <dbReference type="NCBI Taxonomy" id="223390"/>
    <lineage>
        <taxon>Bacteria</taxon>
        <taxon>Pseudomonadati</taxon>
        <taxon>Pseudomonadota</taxon>
        <taxon>Alphaproteobacteria</taxon>
        <taxon>Hyphomicrobiales</taxon>
        <taxon>Xanthobacteraceae</taxon>
        <taxon>Ancylobacter</taxon>
    </lineage>
</organism>
<sequence length="199" mass="21181">MTLSLVTASTDKIVDLSTAKKHLRVDYDDEDTYIEGLIDAAQDWISGENSWLGRSVLATSWEISLDNFPASGSYGAPSGAIWLPRPPIKVVTGLFYTPVGGAEVEITDFRVVGAGSIGGGYVLPQAGKAWPTPSGEPGSVRVEYTAGYDAVPAAISRAVLLLIGGWFRERESISDKVLPPVPYGVEALLTPYRHWGAGG</sequence>
<dbReference type="InterPro" id="IPR011738">
    <property type="entry name" value="Phage_CHP"/>
</dbReference>
<evidence type="ECO:0000313" key="2">
    <source>
        <dbReference type="Proteomes" id="UP000831684"/>
    </source>
</evidence>
<dbReference type="AlphaFoldDB" id="A0A9E7D4C3"/>
<dbReference type="RefSeq" id="WP_244379085.1">
    <property type="nucleotide sequence ID" value="NZ_CP083239.1"/>
</dbReference>
<gene>
    <name evidence="1" type="ORF">K9D25_02990</name>
</gene>
<dbReference type="CDD" id="cd08054">
    <property type="entry name" value="gp6"/>
    <property type="match status" value="1"/>
</dbReference>
<accession>A0A9E7D4C3</accession>
<dbReference type="KEGG" id="apol:K9D25_02990"/>